<comment type="caution">
    <text evidence="1">The sequence shown here is derived from an EMBL/GenBank/DDBJ whole genome shotgun (WGS) entry which is preliminary data.</text>
</comment>
<dbReference type="Proteomes" id="UP000011625">
    <property type="component" value="Unassembled WGS sequence"/>
</dbReference>
<reference evidence="1 2" key="1">
    <citation type="journal article" date="2014" name="PLoS Genet.">
        <title>Phylogenetically driven sequencing of extremely halophilic archaea reveals strategies for static and dynamic osmo-response.</title>
        <authorList>
            <person name="Becker E.A."/>
            <person name="Seitzer P.M."/>
            <person name="Tritt A."/>
            <person name="Larsen D."/>
            <person name="Krusor M."/>
            <person name="Yao A.I."/>
            <person name="Wu D."/>
            <person name="Madern D."/>
            <person name="Eisen J.A."/>
            <person name="Darling A.E."/>
            <person name="Facciotti M.T."/>
        </authorList>
    </citation>
    <scope>NUCLEOTIDE SEQUENCE [LARGE SCALE GENOMIC DNA]</scope>
    <source>
        <strain evidence="1 2">DSM 8989</strain>
    </source>
</reference>
<dbReference type="PATRIC" id="fig|1227456.3.peg.1909"/>
<evidence type="ECO:0000313" key="2">
    <source>
        <dbReference type="Proteomes" id="UP000011625"/>
    </source>
</evidence>
<protein>
    <submittedName>
        <fullName evidence="1">Uncharacterized protein</fullName>
    </submittedName>
</protein>
<accession>M0N674</accession>
<proteinExistence type="predicted"/>
<dbReference type="AlphaFoldDB" id="M0N674"/>
<keyword evidence="2" id="KW-1185">Reference proteome</keyword>
<dbReference type="EMBL" id="AOME01000052">
    <property type="protein sequence ID" value="EMA53033.1"/>
    <property type="molecule type" value="Genomic_DNA"/>
</dbReference>
<name>M0N674_9EURY</name>
<sequence length="160" mass="18126">MSSCYNTTMLIRRAVIDAIMPLTNRHGADDVGMKIELARIARFGFVDEPLIRMGEQEYNLGSSWDAVDGKKELLERYDELYAETSPAVRARAVAHIYANIGRRSLDDDAWSPKAIRAFAYAIRTAPGFEAKYAVELLMSFGGRATYVPASRVWRFCMKYQ</sequence>
<gene>
    <name evidence="1" type="ORF">C450_09463</name>
</gene>
<evidence type="ECO:0000313" key="1">
    <source>
        <dbReference type="EMBL" id="EMA53033.1"/>
    </source>
</evidence>
<organism evidence="1 2">
    <name type="scientific">Halococcus salifodinae DSM 8989</name>
    <dbReference type="NCBI Taxonomy" id="1227456"/>
    <lineage>
        <taxon>Archaea</taxon>
        <taxon>Methanobacteriati</taxon>
        <taxon>Methanobacteriota</taxon>
        <taxon>Stenosarchaea group</taxon>
        <taxon>Halobacteria</taxon>
        <taxon>Halobacteriales</taxon>
        <taxon>Halococcaceae</taxon>
        <taxon>Halococcus</taxon>
    </lineage>
</organism>